<protein>
    <submittedName>
        <fullName evidence="1">Uncharacterized protein</fullName>
    </submittedName>
</protein>
<evidence type="ECO:0000313" key="2">
    <source>
        <dbReference type="Proteomes" id="UP000092993"/>
    </source>
</evidence>
<organism evidence="1 2">
    <name type="scientific">Grifola frondosa</name>
    <name type="common">Maitake</name>
    <name type="synonym">Polyporus frondosus</name>
    <dbReference type="NCBI Taxonomy" id="5627"/>
    <lineage>
        <taxon>Eukaryota</taxon>
        <taxon>Fungi</taxon>
        <taxon>Dikarya</taxon>
        <taxon>Basidiomycota</taxon>
        <taxon>Agaricomycotina</taxon>
        <taxon>Agaricomycetes</taxon>
        <taxon>Polyporales</taxon>
        <taxon>Grifolaceae</taxon>
        <taxon>Grifola</taxon>
    </lineage>
</organism>
<name>A0A1C7LYC1_GRIFR</name>
<comment type="caution">
    <text evidence="1">The sequence shown here is derived from an EMBL/GenBank/DDBJ whole genome shotgun (WGS) entry which is preliminary data.</text>
</comment>
<proteinExistence type="predicted"/>
<dbReference type="EMBL" id="LUGG01000015">
    <property type="protein sequence ID" value="OBZ69690.1"/>
    <property type="molecule type" value="Genomic_DNA"/>
</dbReference>
<dbReference type="Proteomes" id="UP000092993">
    <property type="component" value="Unassembled WGS sequence"/>
</dbReference>
<gene>
    <name evidence="1" type="ORF">A0H81_10460</name>
</gene>
<keyword evidence="2" id="KW-1185">Reference proteome</keyword>
<sequence>MDVQHNEDTPPAAEPDIAAFRDVVGAMKVTLTTLRPTFKTLNEQSAKMSTVGPTMDQASVHMRTLQNQIRAQEKKQDLRVQEVKDTIKNDIKKTVAEQKKAQIQESIRKEIAKQVKEQMDAQILEHMPMPLKQQAEESKQQLVEVKRALMNSEARRANSVLCASNLDDPLAVLKPDGTKSRLYPSDLRSLFSYESKSIQALLKDYELVQHELREKNLNRFMTHIGISFQMVLMPAPTKMQVTIPSP</sequence>
<dbReference type="OrthoDB" id="3181072at2759"/>
<reference evidence="1 2" key="1">
    <citation type="submission" date="2016-03" db="EMBL/GenBank/DDBJ databases">
        <title>Whole genome sequencing of Grifola frondosa 9006-11.</title>
        <authorList>
            <person name="Min B."/>
            <person name="Park H."/>
            <person name="Kim J.-G."/>
            <person name="Cho H."/>
            <person name="Oh Y.-L."/>
            <person name="Kong W.-S."/>
            <person name="Choi I.-G."/>
        </authorList>
    </citation>
    <scope>NUCLEOTIDE SEQUENCE [LARGE SCALE GENOMIC DNA]</scope>
    <source>
        <strain evidence="1 2">9006-11</strain>
    </source>
</reference>
<evidence type="ECO:0000313" key="1">
    <source>
        <dbReference type="EMBL" id="OBZ69690.1"/>
    </source>
</evidence>
<dbReference type="AlphaFoldDB" id="A0A1C7LYC1"/>
<dbReference type="OMA" id="YPHNLHS"/>
<accession>A0A1C7LYC1</accession>